<sequence length="241" mass="26792">MILAVDIGNTSIKLAVVDETTIYDVTRCQEPEFIDHLSRLFSNYHDLNAACVCQVGTIDVKLLHHLESLVGVMYINHTIKLPFTNKYESTTLGNDRLALVAGSFHTSFEKGAKLIIDAGTCITYDFIDKDNQYLGGAISPGLNLRFKSLNDYTAKLPLLQPSRVKGFLGKNTNDSISTGVIQGTALEIDGMISRYNNKFKDTQVLLTGGDSQLLKKQLKSRFFATPFLMLHGIYNLYKNNS</sequence>
<dbReference type="PANTHER" id="PTHR34265:SF1">
    <property type="entry name" value="TYPE III PANTOTHENATE KINASE"/>
    <property type="match status" value="1"/>
</dbReference>
<dbReference type="AlphaFoldDB" id="A0A3S9MWV6"/>
<evidence type="ECO:0000256" key="9">
    <source>
        <dbReference type="ARBA" id="ARBA00022741"/>
    </source>
</evidence>
<organism evidence="17 18">
    <name type="scientific">Nonlabens ponticola</name>
    <dbReference type="NCBI Taxonomy" id="2496866"/>
    <lineage>
        <taxon>Bacteria</taxon>
        <taxon>Pseudomonadati</taxon>
        <taxon>Bacteroidota</taxon>
        <taxon>Flavobacteriia</taxon>
        <taxon>Flavobacteriales</taxon>
        <taxon>Flavobacteriaceae</taxon>
        <taxon>Nonlabens</taxon>
    </lineage>
</organism>
<comment type="cofactor">
    <cofactor evidence="16">
        <name>NH4(+)</name>
        <dbReference type="ChEBI" id="CHEBI:28938"/>
    </cofactor>
    <cofactor evidence="16">
        <name>K(+)</name>
        <dbReference type="ChEBI" id="CHEBI:29103"/>
    </cofactor>
    <text evidence="16">A monovalent cation. Ammonium or potassium.</text>
</comment>
<dbReference type="Proteomes" id="UP000279600">
    <property type="component" value="Chromosome"/>
</dbReference>
<gene>
    <name evidence="16" type="primary">coaX</name>
    <name evidence="17" type="ORF">EJ995_05005</name>
</gene>
<comment type="subunit">
    <text evidence="5 16">Homodimer.</text>
</comment>
<keyword evidence="12 16" id="KW-0630">Potassium</keyword>
<keyword evidence="7 16" id="KW-0963">Cytoplasm</keyword>
<dbReference type="OrthoDB" id="9804707at2"/>
<dbReference type="EMBL" id="CP034549">
    <property type="protein sequence ID" value="AZQ43622.1"/>
    <property type="molecule type" value="Genomic_DNA"/>
</dbReference>
<evidence type="ECO:0000256" key="11">
    <source>
        <dbReference type="ARBA" id="ARBA00022840"/>
    </source>
</evidence>
<evidence type="ECO:0000256" key="6">
    <source>
        <dbReference type="ARBA" id="ARBA00012102"/>
    </source>
</evidence>
<feature type="binding site" evidence="16">
    <location>
        <position position="120"/>
    </location>
    <ligand>
        <name>ATP</name>
        <dbReference type="ChEBI" id="CHEBI:30616"/>
    </ligand>
</feature>
<evidence type="ECO:0000256" key="15">
    <source>
        <dbReference type="ARBA" id="ARBA00040883"/>
    </source>
</evidence>
<evidence type="ECO:0000256" key="1">
    <source>
        <dbReference type="ARBA" id="ARBA00001206"/>
    </source>
</evidence>
<comment type="subcellular location">
    <subcellularLocation>
        <location evidence="3 16">Cytoplasm</location>
    </subcellularLocation>
</comment>
<dbReference type="HAMAP" id="MF_01274">
    <property type="entry name" value="Pantothen_kinase_3"/>
    <property type="match status" value="1"/>
</dbReference>
<comment type="cofactor">
    <cofactor evidence="2">
        <name>K(+)</name>
        <dbReference type="ChEBI" id="CHEBI:29103"/>
    </cofactor>
</comment>
<dbReference type="RefSeq" id="WP_126446252.1">
    <property type="nucleotide sequence ID" value="NZ_CP034549.1"/>
</dbReference>
<comment type="catalytic activity">
    <reaction evidence="1 16">
        <text>(R)-pantothenate + ATP = (R)-4'-phosphopantothenate + ADP + H(+)</text>
        <dbReference type="Rhea" id="RHEA:16373"/>
        <dbReference type="ChEBI" id="CHEBI:10986"/>
        <dbReference type="ChEBI" id="CHEBI:15378"/>
        <dbReference type="ChEBI" id="CHEBI:29032"/>
        <dbReference type="ChEBI" id="CHEBI:30616"/>
        <dbReference type="ChEBI" id="CHEBI:456216"/>
        <dbReference type="EC" id="2.7.1.33"/>
    </reaction>
</comment>
<evidence type="ECO:0000256" key="14">
    <source>
        <dbReference type="ARBA" id="ARBA00038036"/>
    </source>
</evidence>
<proteinExistence type="inferred from homology"/>
<comment type="function">
    <text evidence="16">Catalyzes the phosphorylation of pantothenate (Pan), the first step in CoA biosynthesis.</text>
</comment>
<accession>A0A3S9MWV6</accession>
<dbReference type="EC" id="2.7.1.33" evidence="6 16"/>
<evidence type="ECO:0000313" key="18">
    <source>
        <dbReference type="Proteomes" id="UP000279600"/>
    </source>
</evidence>
<keyword evidence="16" id="KW-0479">Metal-binding</keyword>
<evidence type="ECO:0000256" key="5">
    <source>
        <dbReference type="ARBA" id="ARBA00011738"/>
    </source>
</evidence>
<evidence type="ECO:0000256" key="7">
    <source>
        <dbReference type="ARBA" id="ARBA00022490"/>
    </source>
</evidence>
<reference evidence="17 18" key="1">
    <citation type="submission" date="2018-12" db="EMBL/GenBank/DDBJ databases">
        <title>Complete genome of Nonlabens sp. MJ115.</title>
        <authorList>
            <person name="Choi H.S."/>
            <person name="Jung J."/>
        </authorList>
    </citation>
    <scope>NUCLEOTIDE SEQUENCE [LARGE SCALE GENOMIC DNA]</scope>
    <source>
        <strain evidence="17 18">MJ115</strain>
    </source>
</reference>
<feature type="binding site" evidence="16">
    <location>
        <position position="117"/>
    </location>
    <ligand>
        <name>K(+)</name>
        <dbReference type="ChEBI" id="CHEBI:29103"/>
    </ligand>
</feature>
<feature type="binding site" evidence="16">
    <location>
        <begin position="6"/>
        <end position="13"/>
    </location>
    <ligand>
        <name>ATP</name>
        <dbReference type="ChEBI" id="CHEBI:30616"/>
    </ligand>
</feature>
<evidence type="ECO:0000256" key="2">
    <source>
        <dbReference type="ARBA" id="ARBA00001958"/>
    </source>
</evidence>
<dbReference type="GO" id="GO:0004594">
    <property type="term" value="F:pantothenate kinase activity"/>
    <property type="evidence" value="ECO:0007669"/>
    <property type="project" value="UniProtKB-UniRule"/>
</dbReference>
<feature type="binding site" evidence="16">
    <location>
        <begin position="93"/>
        <end position="96"/>
    </location>
    <ligand>
        <name>substrate</name>
    </ligand>
</feature>
<protein>
    <recommendedName>
        <fullName evidence="15 16">Type III pantothenate kinase</fullName>
        <ecNumber evidence="6 16">2.7.1.33</ecNumber>
    </recommendedName>
    <alternativeName>
        <fullName evidence="16">PanK-III</fullName>
    </alternativeName>
    <alternativeName>
        <fullName evidence="16">Pantothenic acid kinase</fullName>
    </alternativeName>
</protein>
<evidence type="ECO:0000256" key="16">
    <source>
        <dbReference type="HAMAP-Rule" id="MF_01274"/>
    </source>
</evidence>
<keyword evidence="10 16" id="KW-0418">Kinase</keyword>
<name>A0A3S9MWV6_9FLAO</name>
<keyword evidence="9 16" id="KW-0547">Nucleotide-binding</keyword>
<feature type="active site" description="Proton acceptor" evidence="16">
    <location>
        <position position="95"/>
    </location>
</feature>
<dbReference type="InterPro" id="IPR004619">
    <property type="entry name" value="Type_III_PanK"/>
</dbReference>
<dbReference type="CDD" id="cd24015">
    <property type="entry name" value="ASKHA_NBD_PanK-III"/>
    <property type="match status" value="1"/>
</dbReference>
<evidence type="ECO:0000256" key="4">
    <source>
        <dbReference type="ARBA" id="ARBA00005225"/>
    </source>
</evidence>
<dbReference type="GO" id="GO:0005524">
    <property type="term" value="F:ATP binding"/>
    <property type="evidence" value="ECO:0007669"/>
    <property type="project" value="UniProtKB-UniRule"/>
</dbReference>
<keyword evidence="11 16" id="KW-0067">ATP-binding</keyword>
<dbReference type="GO" id="GO:0046872">
    <property type="term" value="F:metal ion binding"/>
    <property type="evidence" value="ECO:0007669"/>
    <property type="project" value="UniProtKB-KW"/>
</dbReference>
<dbReference type="KEGG" id="noj:EJ995_05005"/>
<dbReference type="UniPathway" id="UPA00241">
    <property type="reaction ID" value="UER00352"/>
</dbReference>
<keyword evidence="8 16" id="KW-0808">Transferase</keyword>
<dbReference type="Pfam" id="PF03309">
    <property type="entry name" value="Pan_kinase"/>
    <property type="match status" value="1"/>
</dbReference>
<evidence type="ECO:0000256" key="12">
    <source>
        <dbReference type="ARBA" id="ARBA00022958"/>
    </source>
</evidence>
<evidence type="ECO:0000256" key="8">
    <source>
        <dbReference type="ARBA" id="ARBA00022679"/>
    </source>
</evidence>
<dbReference type="SUPFAM" id="SSF53067">
    <property type="entry name" value="Actin-like ATPase domain"/>
    <property type="match status" value="2"/>
</dbReference>
<keyword evidence="13 16" id="KW-0173">Coenzyme A biosynthesis</keyword>
<dbReference type="GO" id="GO:0015937">
    <property type="term" value="P:coenzyme A biosynthetic process"/>
    <property type="evidence" value="ECO:0007669"/>
    <property type="project" value="UniProtKB-UniRule"/>
</dbReference>
<evidence type="ECO:0000313" key="17">
    <source>
        <dbReference type="EMBL" id="AZQ43622.1"/>
    </source>
</evidence>
<dbReference type="NCBIfam" id="TIGR00671">
    <property type="entry name" value="baf"/>
    <property type="match status" value="1"/>
</dbReference>
<feature type="binding site" evidence="16">
    <location>
        <position position="87"/>
    </location>
    <ligand>
        <name>substrate</name>
    </ligand>
</feature>
<dbReference type="InterPro" id="IPR043129">
    <property type="entry name" value="ATPase_NBD"/>
</dbReference>
<comment type="pathway">
    <text evidence="4 16">Cofactor biosynthesis; coenzyme A biosynthesis; CoA from (R)-pantothenate: step 1/5.</text>
</comment>
<dbReference type="Gene3D" id="3.30.420.40">
    <property type="match status" value="2"/>
</dbReference>
<feature type="binding site" evidence="16">
    <location>
        <position position="172"/>
    </location>
    <ligand>
        <name>substrate</name>
    </ligand>
</feature>
<evidence type="ECO:0000256" key="3">
    <source>
        <dbReference type="ARBA" id="ARBA00004496"/>
    </source>
</evidence>
<evidence type="ECO:0000256" key="13">
    <source>
        <dbReference type="ARBA" id="ARBA00022993"/>
    </source>
</evidence>
<evidence type="ECO:0000256" key="10">
    <source>
        <dbReference type="ARBA" id="ARBA00022777"/>
    </source>
</evidence>
<dbReference type="GO" id="GO:0005737">
    <property type="term" value="C:cytoplasm"/>
    <property type="evidence" value="ECO:0007669"/>
    <property type="project" value="UniProtKB-SubCell"/>
</dbReference>
<dbReference type="PANTHER" id="PTHR34265">
    <property type="entry name" value="TYPE III PANTOTHENATE KINASE"/>
    <property type="match status" value="1"/>
</dbReference>
<keyword evidence="18" id="KW-1185">Reference proteome</keyword>
<comment type="similarity">
    <text evidence="14 16">Belongs to the type III pantothenate kinase family.</text>
</comment>